<name>A0A6M5Z237_9BACT</name>
<dbReference type="KEGG" id="ftj:FTUN_7740"/>
<sequence length="64" mass="7372">MKALDRDMAPEAILVPFGVLELNRGAGPIHQPWLLFGHSREASDFLVDELDQWWTERKKRSTPV</sequence>
<reference evidence="2" key="1">
    <citation type="submission" date="2020-05" db="EMBL/GenBank/DDBJ databases">
        <title>Frigoriglobus tundricola gen. nov., sp. nov., a psychrotolerant cellulolytic planctomycete of the family Gemmataceae with two divergent copies of 16S rRNA gene.</title>
        <authorList>
            <person name="Kulichevskaya I.S."/>
            <person name="Ivanova A.A."/>
            <person name="Naumoff D.G."/>
            <person name="Beletsky A.V."/>
            <person name="Rijpstra W.I.C."/>
            <person name="Sinninghe Damste J.S."/>
            <person name="Mardanov A.V."/>
            <person name="Ravin N.V."/>
            <person name="Dedysh S.N."/>
        </authorList>
    </citation>
    <scope>NUCLEOTIDE SEQUENCE [LARGE SCALE GENOMIC DNA]</scope>
    <source>
        <strain evidence="2">PL17</strain>
    </source>
</reference>
<dbReference type="Proteomes" id="UP000503447">
    <property type="component" value="Chromosome"/>
</dbReference>
<evidence type="ECO:0000313" key="1">
    <source>
        <dbReference type="EMBL" id="QJX00116.1"/>
    </source>
</evidence>
<keyword evidence="2" id="KW-1185">Reference proteome</keyword>
<protein>
    <submittedName>
        <fullName evidence="1">Mobile element protein</fullName>
    </submittedName>
</protein>
<dbReference type="AlphaFoldDB" id="A0A6M5Z237"/>
<proteinExistence type="predicted"/>
<evidence type="ECO:0000313" key="2">
    <source>
        <dbReference type="Proteomes" id="UP000503447"/>
    </source>
</evidence>
<accession>A0A6M5Z237</accession>
<gene>
    <name evidence="1" type="ORF">FTUN_7740</name>
</gene>
<organism evidence="1 2">
    <name type="scientific">Frigoriglobus tundricola</name>
    <dbReference type="NCBI Taxonomy" id="2774151"/>
    <lineage>
        <taxon>Bacteria</taxon>
        <taxon>Pseudomonadati</taxon>
        <taxon>Planctomycetota</taxon>
        <taxon>Planctomycetia</taxon>
        <taxon>Gemmatales</taxon>
        <taxon>Gemmataceae</taxon>
        <taxon>Frigoriglobus</taxon>
    </lineage>
</organism>
<dbReference type="EMBL" id="CP053452">
    <property type="protein sequence ID" value="QJX00116.1"/>
    <property type="molecule type" value="Genomic_DNA"/>
</dbReference>